<evidence type="ECO:0000313" key="2">
    <source>
        <dbReference type="Proteomes" id="UP000265520"/>
    </source>
</evidence>
<evidence type="ECO:0008006" key="3">
    <source>
        <dbReference type="Google" id="ProtNLM"/>
    </source>
</evidence>
<feature type="non-terminal residue" evidence="1">
    <location>
        <position position="64"/>
    </location>
</feature>
<sequence length="64" mass="7562">MRTRFDVYPSWPQYITDVNLRFGDPYDDPLSTLIQVRHSGKIQEYVDKFELALTHISLPPEHTL</sequence>
<keyword evidence="2" id="KW-1185">Reference proteome</keyword>
<protein>
    <recommendedName>
        <fullName evidence="3">Retrotransposon gag domain-containing protein</fullName>
    </recommendedName>
</protein>
<comment type="caution">
    <text evidence="1">The sequence shown here is derived from an EMBL/GenBank/DDBJ whole genome shotgun (WGS) entry which is preliminary data.</text>
</comment>
<reference evidence="1 2" key="1">
    <citation type="journal article" date="2018" name="Front. Plant Sci.">
        <title>Red Clover (Trifolium pratense) and Zigzag Clover (T. medium) - A Picture of Genomic Similarities and Differences.</title>
        <authorList>
            <person name="Dluhosova J."/>
            <person name="Istvanek J."/>
            <person name="Nedelnik J."/>
            <person name="Repkova J."/>
        </authorList>
    </citation>
    <scope>NUCLEOTIDE SEQUENCE [LARGE SCALE GENOMIC DNA]</scope>
    <source>
        <strain evidence="2">cv. 10/8</strain>
        <tissue evidence="1">Leaf</tissue>
    </source>
</reference>
<organism evidence="1 2">
    <name type="scientific">Trifolium medium</name>
    <dbReference type="NCBI Taxonomy" id="97028"/>
    <lineage>
        <taxon>Eukaryota</taxon>
        <taxon>Viridiplantae</taxon>
        <taxon>Streptophyta</taxon>
        <taxon>Embryophyta</taxon>
        <taxon>Tracheophyta</taxon>
        <taxon>Spermatophyta</taxon>
        <taxon>Magnoliopsida</taxon>
        <taxon>eudicotyledons</taxon>
        <taxon>Gunneridae</taxon>
        <taxon>Pentapetalae</taxon>
        <taxon>rosids</taxon>
        <taxon>fabids</taxon>
        <taxon>Fabales</taxon>
        <taxon>Fabaceae</taxon>
        <taxon>Papilionoideae</taxon>
        <taxon>50 kb inversion clade</taxon>
        <taxon>NPAAA clade</taxon>
        <taxon>Hologalegina</taxon>
        <taxon>IRL clade</taxon>
        <taxon>Trifolieae</taxon>
        <taxon>Trifolium</taxon>
    </lineage>
</organism>
<proteinExistence type="predicted"/>
<accession>A0A392TU20</accession>
<evidence type="ECO:0000313" key="1">
    <source>
        <dbReference type="EMBL" id="MCI64194.1"/>
    </source>
</evidence>
<dbReference type="AlphaFoldDB" id="A0A392TU20"/>
<dbReference type="EMBL" id="LXQA010650867">
    <property type="protein sequence ID" value="MCI64194.1"/>
    <property type="molecule type" value="Genomic_DNA"/>
</dbReference>
<name>A0A392TU20_9FABA</name>
<dbReference type="Proteomes" id="UP000265520">
    <property type="component" value="Unassembled WGS sequence"/>
</dbReference>